<dbReference type="AlphaFoldDB" id="A0A8J8PF43"/>
<accession>A0A8J8PF43</accession>
<dbReference type="PANTHER" id="PTHR13748">
    <property type="entry name" value="COBW-RELATED"/>
    <property type="match status" value="1"/>
</dbReference>
<dbReference type="InterPro" id="IPR027417">
    <property type="entry name" value="P-loop_NTPase"/>
</dbReference>
<proteinExistence type="predicted"/>
<comment type="caution">
    <text evidence="2">The sequence shown here is derived from an EMBL/GenBank/DDBJ whole genome shotgun (WGS) entry which is preliminary data.</text>
</comment>
<dbReference type="InterPro" id="IPR051316">
    <property type="entry name" value="Zinc-reg_GTPase_activator"/>
</dbReference>
<dbReference type="EMBL" id="LVVT01000022">
    <property type="protein sequence ID" value="TQS81568.1"/>
    <property type="molecule type" value="Genomic_DNA"/>
</dbReference>
<dbReference type="RefSeq" id="WP_020448151.1">
    <property type="nucleotide sequence ID" value="NZ_CAYAYA010000022.1"/>
</dbReference>
<dbReference type="Pfam" id="PF02492">
    <property type="entry name" value="cobW"/>
    <property type="match status" value="1"/>
</dbReference>
<gene>
    <name evidence="2" type="ORF">A3207_03970</name>
</gene>
<evidence type="ECO:0000259" key="1">
    <source>
        <dbReference type="Pfam" id="PF02492"/>
    </source>
</evidence>
<evidence type="ECO:0000313" key="2">
    <source>
        <dbReference type="EMBL" id="TQS81568.1"/>
    </source>
</evidence>
<feature type="domain" description="CobW/HypB/UreG nucleotide-binding" evidence="1">
    <location>
        <begin position="10"/>
        <end position="186"/>
    </location>
</feature>
<dbReference type="InterPro" id="IPR003495">
    <property type="entry name" value="CobW/HypB/UreG_nucleotide-bd"/>
</dbReference>
<dbReference type="Gene3D" id="3.40.50.300">
    <property type="entry name" value="P-loop containing nucleotide triphosphate hydrolases"/>
    <property type="match status" value="1"/>
</dbReference>
<dbReference type="Proteomes" id="UP000752814">
    <property type="component" value="Unassembled WGS sequence"/>
</dbReference>
<name>A0A8J8PF43_9ARCH</name>
<organism evidence="2 3">
    <name type="scientific">Candidatus Methanomassiliicoccus intestinalis</name>
    <dbReference type="NCBI Taxonomy" id="1406512"/>
    <lineage>
        <taxon>Archaea</taxon>
        <taxon>Methanobacteriati</taxon>
        <taxon>Thermoplasmatota</taxon>
        <taxon>Thermoplasmata</taxon>
        <taxon>Methanomassiliicoccales</taxon>
        <taxon>Methanomassiliicoccaceae</taxon>
        <taxon>Methanomassiliicoccus</taxon>
    </lineage>
</organism>
<dbReference type="GeneID" id="41322662"/>
<protein>
    <recommendedName>
        <fullName evidence="1">CobW/HypB/UreG nucleotide-binding domain-containing protein</fullName>
    </recommendedName>
</protein>
<evidence type="ECO:0000313" key="3">
    <source>
        <dbReference type="Proteomes" id="UP000752814"/>
    </source>
</evidence>
<dbReference type="SUPFAM" id="SSF52540">
    <property type="entry name" value="P-loop containing nucleoside triphosphate hydrolases"/>
    <property type="match status" value="1"/>
</dbReference>
<dbReference type="PANTHER" id="PTHR13748:SF62">
    <property type="entry name" value="COBW DOMAIN-CONTAINING PROTEIN"/>
    <property type="match status" value="1"/>
</dbReference>
<sequence>MSEKIRTRFIVIGGYLGAGKTTLTVNLARLLKDKYGKSTAIITNDQGHALVDTEYVQDAGFDVKEIVGGCFCSTFPEFVKNARSIVQIKRPDYIIAEPIGTSTNILSSVIEPLKMQYPEEFEVAPFMVVVDGIRAADIESTKKLIPAHQVKEAEIVLMSKMDLINKEEETAAEEEIKKLAPEASIIKYSSKTMKGIDEIAQVIMSSSVSTKNQKGENTVKFSFEKSAMSWYSSINQMKPLDKIDMYDLSMSIMRSITNEYTPDEIAHVKIVIASPSAGVKMSLVCDSVQTDSIHGSRYVSEDAKLIVNARVTSDPDKLGNVIRSAVESVKNTYPMEITDSSESCYSPKPETPTFITL</sequence>
<dbReference type="GO" id="GO:0005737">
    <property type="term" value="C:cytoplasm"/>
    <property type="evidence" value="ECO:0007669"/>
    <property type="project" value="TreeGrafter"/>
</dbReference>
<reference evidence="2" key="1">
    <citation type="submission" date="2016-03" db="EMBL/GenBank/DDBJ databases">
        <authorList>
            <person name="Borrel G."/>
            <person name="Mccann A."/>
            <person name="O'Toole P.W."/>
        </authorList>
    </citation>
    <scope>NUCLEOTIDE SEQUENCE</scope>
    <source>
        <strain evidence="2">183</strain>
    </source>
</reference>
<dbReference type="OMA" id="ICCTLKI"/>